<sequence>MTAPTTLADLAAYFDVQYNARASVDDFDQYPRQYRALSDAAHASLPCFKDVAYGPGAGERLDIFPASRPDAPVLLFIHGGYWRALSKADSAFMAPALTAAGACVVVLDYDLAPTVTLDHIVDQARRALAWLYLHIGEFGGDPQHLYASGSSAGGHLAGMLLAGGWQTEYGVPATVLRGALPISGLFDLRPLLLTHINGWMNLDEAAAIRNSPAFQLPAEGGELVVSYGALETEEFARQSEEYLAAWTSQGLPGHLVATPGKNHFDVVLELGQAGTPLYQAAIELMGL</sequence>
<dbReference type="PANTHER" id="PTHR48081">
    <property type="entry name" value="AB HYDROLASE SUPERFAMILY PROTEIN C4A8.06C"/>
    <property type="match status" value="1"/>
</dbReference>
<dbReference type="GO" id="GO:0016787">
    <property type="term" value="F:hydrolase activity"/>
    <property type="evidence" value="ECO:0007669"/>
    <property type="project" value="UniProtKB-KW"/>
</dbReference>
<keyword evidence="4" id="KW-1185">Reference proteome</keyword>
<evidence type="ECO:0000259" key="2">
    <source>
        <dbReference type="Pfam" id="PF20434"/>
    </source>
</evidence>
<dbReference type="Gene3D" id="3.40.50.1820">
    <property type="entry name" value="alpha/beta hydrolase"/>
    <property type="match status" value="1"/>
</dbReference>
<evidence type="ECO:0000313" key="4">
    <source>
        <dbReference type="Proteomes" id="UP001519667"/>
    </source>
</evidence>
<keyword evidence="1 3" id="KW-0378">Hydrolase</keyword>
<name>A0ABS5XGT7_9GAMM</name>
<dbReference type="InterPro" id="IPR029058">
    <property type="entry name" value="AB_hydrolase_fold"/>
</dbReference>
<reference evidence="3 4" key="1">
    <citation type="submission" date="2021-04" db="EMBL/GenBank/DDBJ databases">
        <title>Pseudomonas boanensis sp. nov., a bacterium isolated from river water used for household purposes in Boane District, Mozambique.</title>
        <authorList>
            <person name="Nicklasson M."/>
            <person name="Martin-Rodriguez A.J."/>
            <person name="Thorell K."/>
            <person name="Neves L."/>
            <person name="Mussagy A."/>
            <person name="Rydberg H.A."/>
            <person name="Hernroth B."/>
            <person name="Svensson-Stadler L."/>
            <person name="Sjoling A."/>
        </authorList>
    </citation>
    <scope>NUCLEOTIDE SEQUENCE [LARGE SCALE GENOMIC DNA]</scope>
    <source>
        <strain evidence="3 4">DB1</strain>
    </source>
</reference>
<feature type="domain" description="BD-FAE-like" evidence="2">
    <location>
        <begin position="67"/>
        <end position="160"/>
    </location>
</feature>
<evidence type="ECO:0000256" key="1">
    <source>
        <dbReference type="ARBA" id="ARBA00022801"/>
    </source>
</evidence>
<dbReference type="SUPFAM" id="SSF53474">
    <property type="entry name" value="alpha/beta-Hydrolases"/>
    <property type="match status" value="1"/>
</dbReference>
<accession>A0ABS5XGT7</accession>
<proteinExistence type="predicted"/>
<gene>
    <name evidence="3" type="ORF">J7302_12395</name>
</gene>
<comment type="caution">
    <text evidence="3">The sequence shown here is derived from an EMBL/GenBank/DDBJ whole genome shotgun (WGS) entry which is preliminary data.</text>
</comment>
<dbReference type="InterPro" id="IPR050300">
    <property type="entry name" value="GDXG_lipolytic_enzyme"/>
</dbReference>
<dbReference type="Proteomes" id="UP001519667">
    <property type="component" value="Unassembled WGS sequence"/>
</dbReference>
<dbReference type="EMBL" id="JAGTIS010000005">
    <property type="protein sequence ID" value="MBT8766915.1"/>
    <property type="molecule type" value="Genomic_DNA"/>
</dbReference>
<dbReference type="RefSeq" id="WP_215374611.1">
    <property type="nucleotide sequence ID" value="NZ_JAGTIS010000005.1"/>
</dbReference>
<dbReference type="Pfam" id="PF20434">
    <property type="entry name" value="BD-FAE"/>
    <property type="match status" value="1"/>
</dbReference>
<dbReference type="PANTHER" id="PTHR48081:SF33">
    <property type="entry name" value="KYNURENINE FORMAMIDASE"/>
    <property type="match status" value="1"/>
</dbReference>
<organism evidence="3 4">
    <name type="scientific">Metapseudomonas boanensis</name>
    <dbReference type="NCBI Taxonomy" id="2822138"/>
    <lineage>
        <taxon>Bacteria</taxon>
        <taxon>Pseudomonadati</taxon>
        <taxon>Pseudomonadota</taxon>
        <taxon>Gammaproteobacteria</taxon>
        <taxon>Pseudomonadales</taxon>
        <taxon>Pseudomonadaceae</taxon>
        <taxon>Metapseudomonas</taxon>
    </lineage>
</organism>
<dbReference type="InterPro" id="IPR049492">
    <property type="entry name" value="BD-FAE-like_dom"/>
</dbReference>
<protein>
    <submittedName>
        <fullName evidence="3">Alpha/beta hydrolase</fullName>
    </submittedName>
</protein>
<evidence type="ECO:0000313" key="3">
    <source>
        <dbReference type="EMBL" id="MBT8766915.1"/>
    </source>
</evidence>